<name>J9GN97_9ZZZZ</name>
<evidence type="ECO:0000313" key="2">
    <source>
        <dbReference type="EMBL" id="EJX09069.1"/>
    </source>
</evidence>
<reference evidence="2" key="1">
    <citation type="journal article" date="2012" name="PLoS ONE">
        <title>Gene sets for utilization of primary and secondary nutrition supplies in the distal gut of endangered iberian lynx.</title>
        <authorList>
            <person name="Alcaide M."/>
            <person name="Messina E."/>
            <person name="Richter M."/>
            <person name="Bargiela R."/>
            <person name="Peplies J."/>
            <person name="Huws S.A."/>
            <person name="Newbold C.J."/>
            <person name="Golyshin P.N."/>
            <person name="Simon M.A."/>
            <person name="Lopez G."/>
            <person name="Yakimov M.M."/>
            <person name="Ferrer M."/>
        </authorList>
    </citation>
    <scope>NUCLEOTIDE SEQUENCE</scope>
</reference>
<dbReference type="EMBL" id="AMCI01000470">
    <property type="protein sequence ID" value="EJX09069.1"/>
    <property type="molecule type" value="Genomic_DNA"/>
</dbReference>
<gene>
    <name evidence="2" type="ORF">EVA_02823</name>
</gene>
<protein>
    <submittedName>
        <fullName evidence="2">DNA primase TraC</fullName>
    </submittedName>
</protein>
<dbReference type="InterPro" id="IPR013610">
    <property type="entry name" value="ArdC_N"/>
</dbReference>
<dbReference type="Pfam" id="PF08401">
    <property type="entry name" value="ArdcN"/>
    <property type="match status" value="1"/>
</dbReference>
<evidence type="ECO:0000259" key="1">
    <source>
        <dbReference type="Pfam" id="PF08401"/>
    </source>
</evidence>
<comment type="caution">
    <text evidence="2">The sequence shown here is derived from an EMBL/GenBank/DDBJ whole genome shotgun (WGS) entry which is preliminary data.</text>
</comment>
<proteinExistence type="predicted"/>
<feature type="domain" description="N-terminal" evidence="1">
    <location>
        <begin position="21"/>
        <end position="161"/>
    </location>
</feature>
<sequence length="184" mass="21576">MAGYRKNSNDGPSAEDKALDLFAEMMIERIETISKDWTKPWITEGSLGWPKNLSGREYNGMNALMLLLHCENEGYKIPRFCTFDCVQRMNKPSEKQAKEGVELPRVSVNKGEKSFPVMLTTFTCIHKETKEKIKYDDFKKLSDEEKKMYNVYPKMQVFRVFNVPRPIFRKPVRNFGRSWRMGMP</sequence>
<accession>J9GN97</accession>
<dbReference type="GO" id="GO:0003697">
    <property type="term" value="F:single-stranded DNA binding"/>
    <property type="evidence" value="ECO:0007669"/>
    <property type="project" value="InterPro"/>
</dbReference>
<organism evidence="2">
    <name type="scientific">gut metagenome</name>
    <dbReference type="NCBI Taxonomy" id="749906"/>
    <lineage>
        <taxon>unclassified sequences</taxon>
        <taxon>metagenomes</taxon>
        <taxon>organismal metagenomes</taxon>
    </lineage>
</organism>
<dbReference type="AlphaFoldDB" id="J9GN97"/>